<sequence>MEEEPLIAFTRGLAQPGKDGPFHFLEEYMGAQVQGQRGHKCILTGHGLVNTMKTMALKGLKEGRVYPPPPETDCHPPGCEFRHHMYRSVASQLKKRRYAGHLSDTMAQTLVKLHLQDMEFQRDMLTKLLETHGGLILQTSAILALEYNSSSASVELLVS</sequence>
<dbReference type="EMBL" id="CP099424">
    <property type="protein sequence ID" value="USW55080.1"/>
    <property type="molecule type" value="Genomic_DNA"/>
</dbReference>
<protein>
    <submittedName>
        <fullName evidence="1">Uncharacterized protein</fullName>
    </submittedName>
</protein>
<accession>A0A9Q9ELH0</accession>
<name>A0A9Q9ELH0_9PEZI</name>
<reference evidence="1" key="1">
    <citation type="submission" date="2022-06" db="EMBL/GenBank/DDBJ databases">
        <title>Complete genome sequences of two strains of the flax pathogen Septoria linicola.</title>
        <authorList>
            <person name="Lapalu N."/>
            <person name="Simon A."/>
            <person name="Demenou B."/>
            <person name="Paumier D."/>
            <person name="Guillot M.-P."/>
            <person name="Gout L."/>
            <person name="Valade R."/>
        </authorList>
    </citation>
    <scope>NUCLEOTIDE SEQUENCE</scope>
    <source>
        <strain evidence="1">SE15195</strain>
    </source>
</reference>
<dbReference type="AlphaFoldDB" id="A0A9Q9ELH0"/>
<gene>
    <name evidence="1" type="ORF">Slin15195_G083990</name>
</gene>
<proteinExistence type="predicted"/>
<evidence type="ECO:0000313" key="2">
    <source>
        <dbReference type="Proteomes" id="UP001056384"/>
    </source>
</evidence>
<keyword evidence="2" id="KW-1185">Reference proteome</keyword>
<organism evidence="1 2">
    <name type="scientific">Septoria linicola</name>
    <dbReference type="NCBI Taxonomy" id="215465"/>
    <lineage>
        <taxon>Eukaryota</taxon>
        <taxon>Fungi</taxon>
        <taxon>Dikarya</taxon>
        <taxon>Ascomycota</taxon>
        <taxon>Pezizomycotina</taxon>
        <taxon>Dothideomycetes</taxon>
        <taxon>Dothideomycetidae</taxon>
        <taxon>Mycosphaerellales</taxon>
        <taxon>Mycosphaerellaceae</taxon>
        <taxon>Septoria</taxon>
    </lineage>
</organism>
<dbReference type="Proteomes" id="UP001056384">
    <property type="component" value="Chromosome 7"/>
</dbReference>
<evidence type="ECO:0000313" key="1">
    <source>
        <dbReference type="EMBL" id="USW55080.1"/>
    </source>
</evidence>